<dbReference type="AlphaFoldDB" id="A0A0V8RRB3"/>
<accession>A0A0V8RRB3</accession>
<dbReference type="OrthoDB" id="9760324at2"/>
<reference evidence="2 3" key="1">
    <citation type="submission" date="2015-10" db="EMBL/GenBank/DDBJ databases">
        <title>Draft Genome of Actinomyces odontolyticus subsp. actinosynbacter strain XH001.</title>
        <authorList>
            <person name="Mclean J.S."/>
            <person name="He X."/>
        </authorList>
    </citation>
    <scope>NUCLEOTIDE SEQUENCE [LARGE SCALE GENOMIC DNA]</scope>
    <source>
        <strain evidence="2 3">XH001</strain>
    </source>
</reference>
<evidence type="ECO:0000313" key="2">
    <source>
        <dbReference type="EMBL" id="KSW10590.1"/>
    </source>
</evidence>
<dbReference type="Pfam" id="PF02734">
    <property type="entry name" value="Dak2"/>
    <property type="match status" value="1"/>
</dbReference>
<evidence type="ECO:0000259" key="1">
    <source>
        <dbReference type="PROSITE" id="PS51480"/>
    </source>
</evidence>
<organism evidence="2 3">
    <name type="scientific">Schaalia odontolytica</name>
    <dbReference type="NCBI Taxonomy" id="1660"/>
    <lineage>
        <taxon>Bacteria</taxon>
        <taxon>Bacillati</taxon>
        <taxon>Actinomycetota</taxon>
        <taxon>Actinomycetes</taxon>
        <taxon>Actinomycetales</taxon>
        <taxon>Actinomycetaceae</taxon>
        <taxon>Schaalia</taxon>
    </lineage>
</organism>
<dbReference type="PROSITE" id="PS51480">
    <property type="entry name" value="DHAL"/>
    <property type="match status" value="1"/>
</dbReference>
<gene>
    <name evidence="2" type="ORF">APY09_08825</name>
</gene>
<protein>
    <recommendedName>
        <fullName evidence="1">DhaL domain-containing protein</fullName>
    </recommendedName>
</protein>
<dbReference type="Proteomes" id="UP000054686">
    <property type="component" value="Unassembled WGS sequence"/>
</dbReference>
<comment type="caution">
    <text evidence="2">The sequence shown here is derived from an EMBL/GenBank/DDBJ whole genome shotgun (WGS) entry which is preliminary data.</text>
</comment>
<proteinExistence type="predicted"/>
<dbReference type="Gene3D" id="1.25.40.340">
    <property type="match status" value="1"/>
</dbReference>
<dbReference type="InterPro" id="IPR036117">
    <property type="entry name" value="DhaL_dom_sf"/>
</dbReference>
<dbReference type="InterPro" id="IPR004007">
    <property type="entry name" value="DhaL_dom"/>
</dbReference>
<dbReference type="GO" id="GO:0004371">
    <property type="term" value="F:glycerone kinase activity"/>
    <property type="evidence" value="ECO:0007669"/>
    <property type="project" value="InterPro"/>
</dbReference>
<name>A0A0V8RRB3_9ACTO</name>
<dbReference type="GO" id="GO:0006071">
    <property type="term" value="P:glycerol metabolic process"/>
    <property type="evidence" value="ECO:0007669"/>
    <property type="project" value="InterPro"/>
</dbReference>
<dbReference type="RefSeq" id="WP_060567452.1">
    <property type="nucleotide sequence ID" value="NZ_CP040006.1"/>
</dbReference>
<dbReference type="SUPFAM" id="SSF101473">
    <property type="entry name" value="DhaL-like"/>
    <property type="match status" value="1"/>
</dbReference>
<feature type="domain" description="DhaL" evidence="1">
    <location>
        <begin position="6"/>
        <end position="192"/>
    </location>
</feature>
<evidence type="ECO:0000313" key="3">
    <source>
        <dbReference type="Proteomes" id="UP000054686"/>
    </source>
</evidence>
<sequence>MELNASVIIEACRAGAEEAARLAPFLDDLDGWDGADCDTGSNGAATMAALEAAMDSLDPRAHLRDALEAAVETIIRRGLGHSGMALGALFEAWAGALGDEHHVTPLVLRRMLAVSLSPVASSIEWSDALVEMLGGAVRELQDLGATLPEVDDVFSRFSSQAQIGLVEATNEATGRIDPGGAFIALVLACIDASMRGDAGILQSFTAMLADLAERHSRAPEAASPPPGRDFTVDIILEGTQEDLDALLARLGGLGARLSYVGRVDLFGMGEWRLHVDTSAPLAAHPTSGQVIRFQVCDARPDAQIGIDELADEGLSHRGVRLLQRRPMRRVERARVIACTSAPGLVEDLARAGAVVFLDLSSGDAAGIVSAATSRTGVTLVATCDEASASLVGTVASVLPSPAPGVPAILRAGSRDDLDVLAVARACAPLFVPQPGGVEAAPTLARMLRDGAHDALASCASAPLPPGGDPEGIAEALAEASRSGGDSWRLLISRDDDGPYTVATVRQLLSTRDASSTIDLETWDGGQSGPSLVAGCAS</sequence>
<dbReference type="EMBL" id="LLVT01000003">
    <property type="protein sequence ID" value="KSW10590.1"/>
    <property type="molecule type" value="Genomic_DNA"/>
</dbReference>